<organism evidence="2 3">
    <name type="scientific">Mesorhabditis spiculigera</name>
    <dbReference type="NCBI Taxonomy" id="96644"/>
    <lineage>
        <taxon>Eukaryota</taxon>
        <taxon>Metazoa</taxon>
        <taxon>Ecdysozoa</taxon>
        <taxon>Nematoda</taxon>
        <taxon>Chromadorea</taxon>
        <taxon>Rhabditida</taxon>
        <taxon>Rhabditina</taxon>
        <taxon>Rhabditomorpha</taxon>
        <taxon>Rhabditoidea</taxon>
        <taxon>Rhabditidae</taxon>
        <taxon>Mesorhabditinae</taxon>
        <taxon>Mesorhabditis</taxon>
    </lineage>
</organism>
<evidence type="ECO:0008006" key="4">
    <source>
        <dbReference type="Google" id="ProtNLM"/>
    </source>
</evidence>
<name>A0AA36D6Q0_9BILA</name>
<keyword evidence="3" id="KW-1185">Reference proteome</keyword>
<comment type="caution">
    <text evidence="2">The sequence shown here is derived from an EMBL/GenBank/DDBJ whole genome shotgun (WGS) entry which is preliminary data.</text>
</comment>
<dbReference type="InterPro" id="IPR017441">
    <property type="entry name" value="Protein_kinase_ATP_BS"/>
</dbReference>
<evidence type="ECO:0000313" key="2">
    <source>
        <dbReference type="EMBL" id="CAJ0581741.1"/>
    </source>
</evidence>
<evidence type="ECO:0000256" key="1">
    <source>
        <dbReference type="PROSITE-ProRule" id="PRU10141"/>
    </source>
</evidence>
<protein>
    <recommendedName>
        <fullName evidence="4">Protein kinase domain-containing protein</fullName>
    </recommendedName>
</protein>
<dbReference type="AlphaFoldDB" id="A0AA36D6Q0"/>
<sequence>MSAELVQLEPQTQKLGEGGFGAVYKVADASGEYALKVEAVNEECQVLKMEVFVLQELGKRGGRHFCKIYDKGRWDTKAFSYENTSVSARSTSW</sequence>
<feature type="binding site" evidence="1">
    <location>
        <position position="36"/>
    </location>
    <ligand>
        <name>ATP</name>
        <dbReference type="ChEBI" id="CHEBI:30616"/>
    </ligand>
</feature>
<keyword evidence="1" id="KW-0067">ATP-binding</keyword>
<dbReference type="GO" id="GO:0005524">
    <property type="term" value="F:ATP binding"/>
    <property type="evidence" value="ECO:0007669"/>
    <property type="project" value="UniProtKB-UniRule"/>
</dbReference>
<keyword evidence="1" id="KW-0547">Nucleotide-binding</keyword>
<dbReference type="PROSITE" id="PS00107">
    <property type="entry name" value="PROTEIN_KINASE_ATP"/>
    <property type="match status" value="1"/>
</dbReference>
<gene>
    <name evidence="2" type="ORF">MSPICULIGERA_LOCUS19896</name>
</gene>
<reference evidence="2" key="1">
    <citation type="submission" date="2023-06" db="EMBL/GenBank/DDBJ databases">
        <authorList>
            <person name="Delattre M."/>
        </authorList>
    </citation>
    <scope>NUCLEOTIDE SEQUENCE</scope>
    <source>
        <strain evidence="2">AF72</strain>
    </source>
</reference>
<proteinExistence type="predicted"/>
<dbReference type="Proteomes" id="UP001177023">
    <property type="component" value="Unassembled WGS sequence"/>
</dbReference>
<accession>A0AA36D6Q0</accession>
<dbReference type="SUPFAM" id="SSF56112">
    <property type="entry name" value="Protein kinase-like (PK-like)"/>
    <property type="match status" value="1"/>
</dbReference>
<dbReference type="Gene3D" id="3.30.200.20">
    <property type="entry name" value="Phosphorylase Kinase, domain 1"/>
    <property type="match status" value="1"/>
</dbReference>
<evidence type="ECO:0000313" key="3">
    <source>
        <dbReference type="Proteomes" id="UP001177023"/>
    </source>
</evidence>
<dbReference type="InterPro" id="IPR011009">
    <property type="entry name" value="Kinase-like_dom_sf"/>
</dbReference>
<dbReference type="EMBL" id="CATQJA010002663">
    <property type="protein sequence ID" value="CAJ0581741.1"/>
    <property type="molecule type" value="Genomic_DNA"/>
</dbReference>
<feature type="non-terminal residue" evidence="2">
    <location>
        <position position="1"/>
    </location>
</feature>